<dbReference type="Bgee" id="ENSCSAG00000002337">
    <property type="expression patterns" value="Expressed in adrenal cortex and 6 other cell types or tissues"/>
</dbReference>
<name>A0A0D9S4B1_CHLSB</name>
<organism evidence="2 3">
    <name type="scientific">Chlorocebus sabaeus</name>
    <name type="common">Green monkey</name>
    <name type="synonym">Simia sabaea</name>
    <dbReference type="NCBI Taxonomy" id="60711"/>
    <lineage>
        <taxon>Eukaryota</taxon>
        <taxon>Metazoa</taxon>
        <taxon>Chordata</taxon>
        <taxon>Craniata</taxon>
        <taxon>Vertebrata</taxon>
        <taxon>Euteleostomi</taxon>
        <taxon>Mammalia</taxon>
        <taxon>Eutheria</taxon>
        <taxon>Euarchontoglires</taxon>
        <taxon>Primates</taxon>
        <taxon>Haplorrhini</taxon>
        <taxon>Catarrhini</taxon>
        <taxon>Cercopithecidae</taxon>
        <taxon>Cercopithecinae</taxon>
        <taxon>Chlorocebus</taxon>
    </lineage>
</organism>
<keyword evidence="3" id="KW-1185">Reference proteome</keyword>
<sequence>MTGGIMLFTDSLRSLTHPPNSAPFLFLDEGKSKSPRAGR</sequence>
<reference evidence="2" key="3">
    <citation type="submission" date="2025-09" db="UniProtKB">
        <authorList>
            <consortium name="Ensembl"/>
        </authorList>
    </citation>
    <scope>IDENTIFICATION</scope>
</reference>
<evidence type="ECO:0000313" key="2">
    <source>
        <dbReference type="Ensembl" id="ENSCSAP00000015700.1"/>
    </source>
</evidence>
<accession>A0A0D9S4B1</accession>
<proteinExistence type="predicted"/>
<dbReference type="Proteomes" id="UP000029965">
    <property type="component" value="Chromosome 1"/>
</dbReference>
<evidence type="ECO:0000256" key="1">
    <source>
        <dbReference type="SAM" id="MobiDB-lite"/>
    </source>
</evidence>
<reference evidence="2 3" key="1">
    <citation type="submission" date="2014-03" db="EMBL/GenBank/DDBJ databases">
        <authorList>
            <person name="Warren W."/>
            <person name="Wilson R.K."/>
        </authorList>
    </citation>
    <scope>NUCLEOTIDE SEQUENCE</scope>
</reference>
<dbReference type="Ensembl" id="ENSCSAT00000000356.1">
    <property type="protein sequence ID" value="ENSCSAP00000015700.1"/>
    <property type="gene ID" value="ENSCSAG00000002337.1"/>
</dbReference>
<evidence type="ECO:0000313" key="3">
    <source>
        <dbReference type="Proteomes" id="UP000029965"/>
    </source>
</evidence>
<reference evidence="2" key="2">
    <citation type="submission" date="2025-08" db="UniProtKB">
        <authorList>
            <consortium name="Ensembl"/>
        </authorList>
    </citation>
    <scope>IDENTIFICATION</scope>
</reference>
<protein>
    <submittedName>
        <fullName evidence="2">Uncharacterized protein</fullName>
    </submittedName>
</protein>
<dbReference type="AlphaFoldDB" id="A0A0D9S4B1"/>
<dbReference type="EMBL" id="AQIB01089534">
    <property type="status" value="NOT_ANNOTATED_CDS"/>
    <property type="molecule type" value="Genomic_DNA"/>
</dbReference>
<feature type="region of interest" description="Disordered" evidence="1">
    <location>
        <begin position="19"/>
        <end position="39"/>
    </location>
</feature>